<dbReference type="InterPro" id="IPR056597">
    <property type="entry name" value="ARM_LRRK2"/>
</dbReference>
<organism evidence="5 6">
    <name type="scientific">Seminavis robusta</name>
    <dbReference type="NCBI Taxonomy" id="568900"/>
    <lineage>
        <taxon>Eukaryota</taxon>
        <taxon>Sar</taxon>
        <taxon>Stramenopiles</taxon>
        <taxon>Ochrophyta</taxon>
        <taxon>Bacillariophyta</taxon>
        <taxon>Bacillariophyceae</taxon>
        <taxon>Bacillariophycidae</taxon>
        <taxon>Naviculales</taxon>
        <taxon>Naviculaceae</taxon>
        <taxon>Seminavis</taxon>
    </lineage>
</organism>
<feature type="compositionally biased region" description="Polar residues" evidence="3">
    <location>
        <begin position="377"/>
        <end position="390"/>
    </location>
</feature>
<evidence type="ECO:0000313" key="5">
    <source>
        <dbReference type="EMBL" id="CAB9512605.1"/>
    </source>
</evidence>
<evidence type="ECO:0000259" key="4">
    <source>
        <dbReference type="Pfam" id="PF23744"/>
    </source>
</evidence>
<comment type="caution">
    <text evidence="5">The sequence shown here is derived from an EMBL/GenBank/DDBJ whole genome shotgun (WGS) entry which is preliminary data.</text>
</comment>
<feature type="compositionally biased region" description="Polar residues" evidence="3">
    <location>
        <begin position="401"/>
        <end position="426"/>
    </location>
</feature>
<dbReference type="OrthoDB" id="49336at2759"/>
<feature type="region of interest" description="Disordered" evidence="3">
    <location>
        <begin position="83"/>
        <end position="285"/>
    </location>
</feature>
<sequence>MEQLGIDFNATGSVMSKTELEELRRKRGECITCGRKCFQKRLFKMIPITDHGRVLNGRCLNCKPLDATENGLIPAVSRPATKEDLARFSRSQSNLGLGGGRSPSRRASSGRTLSGGEPSSRSVASSSSGAGRPPGRSLSHSSASAANASSLHLGADSGSSGGGGGLPTRGRSSDSQTMDTPASRGPSASSSSDPARRERSITPSNSSRHVAAPQAAEQYNDGLESSSGRGYASADSRRRLIPHPGLEATSVHSLDRRDQRVDPGDPYGDALETRSVPHEYGVGPPHDYNAGRQAVSEELHHAVEQMGIYPDEQPLEHPPSAPGQDDFYQQQGHVSQRSFVNHGDQPPRQRVTRQYSGESGPVSAQRHGMLDRGGELSFNNSQSQFNEYNSQPPPPNNHNNSAAVTPSSVNNARHMGSSRTMDSMSSVEDDLMNGRGNASKRFVPPNHALYEDEQIESNSMRSGGTRSVVNEDDERALDRLHAANGDCAEILAVMRDYLGSTLVQSYSLKELSCLHLGPGDQDVLAHHGAMDLIAESMHTYPEDVELQIHGCRAVWNGSGTPENQVAFVDAGALDIILADMDRFMDNNEVQECAMGTLSNLAAAEANLLKMVEKGTVGRVVEAMNKHSDNKMVQSKGCSAITNMASHLSPLKKDIMDMGGGGAVVICMVMHPDDFDLQEKALRALKNLSSNNDENKVELANIGGIDAVITAMQVHRDQPGVQEAGAWTLSNLASNNDNKAVIGDCGGIDVVIRAMWVHSDNVKVQEWCCRALYTLTLDRHNSGMVLQVGGISAVVNAMQAHVDSGAVQEMGCAVLCNLAFDESSKMRIVDEEALDAIVLAMVLYSEDAKVQESACEVLLQLAIVENFKSMQASNIGELARAAAAKFPENCKEPAFKLLHVLEGYCEQY</sequence>
<dbReference type="InterPro" id="IPR016024">
    <property type="entry name" value="ARM-type_fold"/>
</dbReference>
<feature type="compositionally biased region" description="Low complexity" evidence="3">
    <location>
        <begin position="105"/>
        <end position="158"/>
    </location>
</feature>
<feature type="repeat" description="ARM" evidence="2">
    <location>
        <begin position="788"/>
        <end position="832"/>
    </location>
</feature>
<dbReference type="PANTHER" id="PTHR22895:SF0">
    <property type="entry name" value="ARMADILLO REPEAT-CONTAINING PROTEIN 6"/>
    <property type="match status" value="1"/>
</dbReference>
<dbReference type="InterPro" id="IPR011989">
    <property type="entry name" value="ARM-like"/>
</dbReference>
<protein>
    <recommendedName>
        <fullName evidence="4">LRRK2 ARM repeat domain-containing protein</fullName>
    </recommendedName>
</protein>
<evidence type="ECO:0000256" key="1">
    <source>
        <dbReference type="ARBA" id="ARBA00022737"/>
    </source>
</evidence>
<dbReference type="Pfam" id="PF23744">
    <property type="entry name" value="ARM_LRRK2"/>
    <property type="match status" value="1"/>
</dbReference>
<accession>A0A9N8HHM8</accession>
<reference evidence="5" key="1">
    <citation type="submission" date="2020-06" db="EMBL/GenBank/DDBJ databases">
        <authorList>
            <consortium name="Plant Systems Biology data submission"/>
        </authorList>
    </citation>
    <scope>NUCLEOTIDE SEQUENCE</scope>
    <source>
        <strain evidence="5">D6</strain>
    </source>
</reference>
<feature type="domain" description="LRRK2 ARM repeat" evidence="4">
    <location>
        <begin position="531"/>
        <end position="868"/>
    </location>
</feature>
<feature type="compositionally biased region" description="Basic and acidic residues" evidence="3">
    <location>
        <begin position="253"/>
        <end position="263"/>
    </location>
</feature>
<keyword evidence="1" id="KW-0677">Repeat</keyword>
<name>A0A9N8HHM8_9STRA</name>
<feature type="compositionally biased region" description="Polar residues" evidence="3">
    <location>
        <begin position="456"/>
        <end position="467"/>
    </location>
</feature>
<dbReference type="Gene3D" id="1.25.10.10">
    <property type="entry name" value="Leucine-rich Repeat Variant"/>
    <property type="match status" value="2"/>
</dbReference>
<keyword evidence="6" id="KW-1185">Reference proteome</keyword>
<evidence type="ECO:0000256" key="3">
    <source>
        <dbReference type="SAM" id="MobiDB-lite"/>
    </source>
</evidence>
<feature type="repeat" description="ARM" evidence="2">
    <location>
        <begin position="702"/>
        <end position="746"/>
    </location>
</feature>
<dbReference type="PROSITE" id="PS50176">
    <property type="entry name" value="ARM_REPEAT"/>
    <property type="match status" value="2"/>
</dbReference>
<evidence type="ECO:0000313" key="6">
    <source>
        <dbReference type="Proteomes" id="UP001153069"/>
    </source>
</evidence>
<gene>
    <name evidence="5" type="ORF">SEMRO_545_G163850.2</name>
</gene>
<feature type="compositionally biased region" description="Low complexity" evidence="3">
    <location>
        <begin position="181"/>
        <end position="193"/>
    </location>
</feature>
<dbReference type="PANTHER" id="PTHR22895">
    <property type="entry name" value="ARMADILLO REPEAT-CONTAINING PROTEIN 6"/>
    <property type="match status" value="1"/>
</dbReference>
<dbReference type="Proteomes" id="UP001153069">
    <property type="component" value="Unassembled WGS sequence"/>
</dbReference>
<evidence type="ECO:0000256" key="2">
    <source>
        <dbReference type="PROSITE-ProRule" id="PRU00259"/>
    </source>
</evidence>
<proteinExistence type="predicted"/>
<dbReference type="SUPFAM" id="SSF48371">
    <property type="entry name" value="ARM repeat"/>
    <property type="match status" value="2"/>
</dbReference>
<dbReference type="EMBL" id="CAICTM010000544">
    <property type="protein sequence ID" value="CAB9512605.1"/>
    <property type="molecule type" value="Genomic_DNA"/>
</dbReference>
<dbReference type="SMART" id="SM00185">
    <property type="entry name" value="ARM"/>
    <property type="match status" value="8"/>
</dbReference>
<feature type="region of interest" description="Disordered" evidence="3">
    <location>
        <begin position="338"/>
        <end position="467"/>
    </location>
</feature>
<dbReference type="InterPro" id="IPR000225">
    <property type="entry name" value="Armadillo"/>
</dbReference>
<dbReference type="AlphaFoldDB" id="A0A9N8HHM8"/>